<proteinExistence type="inferred from homology"/>
<gene>
    <name evidence="19" type="primary">ND2</name>
</gene>
<keyword evidence="5" id="KW-0813">Transport</keyword>
<evidence type="ECO:0000256" key="2">
    <source>
        <dbReference type="ARBA" id="ARBA00007012"/>
    </source>
</evidence>
<keyword evidence="10 17" id="KW-0249">Electron transport</keyword>
<evidence type="ECO:0000256" key="5">
    <source>
        <dbReference type="ARBA" id="ARBA00022448"/>
    </source>
</evidence>
<dbReference type="InterPro" id="IPR050175">
    <property type="entry name" value="Complex_I_Subunit_2"/>
</dbReference>
<dbReference type="GeneID" id="8097115"/>
<dbReference type="AlphaFoldDB" id="C6GCT5"/>
<feature type="transmembrane region" description="Helical" evidence="17">
    <location>
        <begin position="113"/>
        <end position="135"/>
    </location>
</feature>
<dbReference type="EC" id="7.1.1.2" evidence="3 17"/>
<sequence length="338" mass="37760">MFLSFPFSFGFGVLCTAGSVISMSSGDWLGVWLGLEINLLGFIPLMVQAPEGQSVEAAIKYFVVQAVGSGFLLLGALGEGNFFFWWFPVSGSFSPGLFFCVVGLVLKLGVAPFHWWVPSVMGGLSWFGCSFLMTWQKLAPFFILLSLSSLFVWFFLFLGCLSSVVGGLMGIGQVQVRVLMAYSSISHWGWILGLLSFSFLCSFFYFFVYFFITVVLFYFLSCQNLARTLNIKGVLGSFTMVGFLSLGGLPPMTGFLPKWVGLQLVCSYSSFFLLSFLVVGSLLSLYYYLSFLFVFFVENSGSYFFYHKKFFGLLMGMGLVFLALGFPFYEFFYCWVGA</sequence>
<dbReference type="InterPro" id="IPR001750">
    <property type="entry name" value="ND/Mrp_TM"/>
</dbReference>
<keyword evidence="12 17" id="KW-0520">NAD</keyword>
<dbReference type="EMBL" id="FJ839919">
    <property type="protein sequence ID" value="ACO40324.1"/>
    <property type="molecule type" value="Genomic_DNA"/>
</dbReference>
<feature type="transmembrane region" description="Helical" evidence="17">
    <location>
        <begin position="310"/>
        <end position="329"/>
    </location>
</feature>
<dbReference type="GO" id="GO:0008137">
    <property type="term" value="F:NADH dehydrogenase (ubiquinone) activity"/>
    <property type="evidence" value="ECO:0007669"/>
    <property type="project" value="UniProtKB-EC"/>
</dbReference>
<dbReference type="Pfam" id="PF00361">
    <property type="entry name" value="Proton_antipo_M"/>
    <property type="match status" value="1"/>
</dbReference>
<evidence type="ECO:0000256" key="11">
    <source>
        <dbReference type="ARBA" id="ARBA00022989"/>
    </source>
</evidence>
<organism evidence="19">
    <name type="scientific">Lineus viridis</name>
    <dbReference type="NCBI Taxonomy" id="56195"/>
    <lineage>
        <taxon>Eukaryota</taxon>
        <taxon>Metazoa</taxon>
        <taxon>Spiralia</taxon>
        <taxon>Lophotrochozoa</taxon>
        <taxon>Nemertea</taxon>
        <taxon>Pilidiophora</taxon>
        <taxon>Heteronemertea</taxon>
        <taxon>Lineidae</taxon>
        <taxon>Lineus</taxon>
    </lineage>
</organism>
<feature type="domain" description="NADH:quinone oxidoreductase/Mrp antiporter transmembrane" evidence="18">
    <location>
        <begin position="25"/>
        <end position="284"/>
    </location>
</feature>
<evidence type="ECO:0000256" key="7">
    <source>
        <dbReference type="ARBA" id="ARBA00022692"/>
    </source>
</evidence>
<keyword evidence="9 17" id="KW-1278">Translocase</keyword>
<evidence type="ECO:0000256" key="17">
    <source>
        <dbReference type="RuleBase" id="RU003403"/>
    </source>
</evidence>
<reference evidence="19" key="1">
    <citation type="journal article" date="2009" name="BMC Genomics">
        <title>Phylogeny and mitochondrial gene order variation in Lophotrochozoa in the light of new mitogenomic data from Nemertea.</title>
        <authorList>
            <person name="Podsiadlowski L."/>
            <person name="Braband A."/>
            <person name="Struck T.H."/>
            <person name="von Doehren J."/>
            <person name="Bartolomaeus T."/>
        </authorList>
    </citation>
    <scope>NUCLEOTIDE SEQUENCE</scope>
</reference>
<dbReference type="InterPro" id="IPR003917">
    <property type="entry name" value="NADH_UbQ_OxRdtase_chain2"/>
</dbReference>
<dbReference type="GO" id="GO:0005743">
    <property type="term" value="C:mitochondrial inner membrane"/>
    <property type="evidence" value="ECO:0007669"/>
    <property type="project" value="UniProtKB-SubCell"/>
</dbReference>
<dbReference type="PRINTS" id="PR01436">
    <property type="entry name" value="NADHDHGNASE2"/>
</dbReference>
<keyword evidence="11 17" id="KW-1133">Transmembrane helix</keyword>
<name>C6GCT5_9BILA</name>
<keyword evidence="7 17" id="KW-0812">Transmembrane</keyword>
<comment type="similarity">
    <text evidence="2 17">Belongs to the complex I subunit 2 family.</text>
</comment>
<evidence type="ECO:0000256" key="15">
    <source>
        <dbReference type="ARBA" id="ARBA00023136"/>
    </source>
</evidence>
<dbReference type="RefSeq" id="YP_003001956.1">
    <property type="nucleotide sequence ID" value="NC_012889.1"/>
</dbReference>
<evidence type="ECO:0000256" key="3">
    <source>
        <dbReference type="ARBA" id="ARBA00012944"/>
    </source>
</evidence>
<dbReference type="GO" id="GO:0006120">
    <property type="term" value="P:mitochondrial electron transport, NADH to ubiquinone"/>
    <property type="evidence" value="ECO:0007669"/>
    <property type="project" value="InterPro"/>
</dbReference>
<geneLocation type="mitochondrion" evidence="19"/>
<dbReference type="PANTHER" id="PTHR46552">
    <property type="entry name" value="NADH-UBIQUINONE OXIDOREDUCTASE CHAIN 2"/>
    <property type="match status" value="1"/>
</dbReference>
<evidence type="ECO:0000256" key="13">
    <source>
        <dbReference type="ARBA" id="ARBA00023075"/>
    </source>
</evidence>
<evidence type="ECO:0000313" key="19">
    <source>
        <dbReference type="EMBL" id="ACO40324.1"/>
    </source>
</evidence>
<feature type="transmembrane region" description="Helical" evidence="17">
    <location>
        <begin position="59"/>
        <end position="77"/>
    </location>
</feature>
<keyword evidence="8 17" id="KW-0999">Mitochondrion inner membrane</keyword>
<evidence type="ECO:0000256" key="14">
    <source>
        <dbReference type="ARBA" id="ARBA00023128"/>
    </source>
</evidence>
<keyword evidence="14 17" id="KW-0496">Mitochondrion</keyword>
<keyword evidence="13 17" id="KW-0830">Ubiquinone</keyword>
<evidence type="ECO:0000256" key="4">
    <source>
        <dbReference type="ARBA" id="ARBA00021008"/>
    </source>
</evidence>
<evidence type="ECO:0000259" key="18">
    <source>
        <dbReference type="Pfam" id="PF00361"/>
    </source>
</evidence>
<evidence type="ECO:0000256" key="12">
    <source>
        <dbReference type="ARBA" id="ARBA00023027"/>
    </source>
</evidence>
<keyword evidence="15 17" id="KW-0472">Membrane</keyword>
<evidence type="ECO:0000256" key="9">
    <source>
        <dbReference type="ARBA" id="ARBA00022967"/>
    </source>
</evidence>
<evidence type="ECO:0000256" key="16">
    <source>
        <dbReference type="ARBA" id="ARBA00049551"/>
    </source>
</evidence>
<evidence type="ECO:0000256" key="8">
    <source>
        <dbReference type="ARBA" id="ARBA00022792"/>
    </source>
</evidence>
<evidence type="ECO:0000256" key="10">
    <source>
        <dbReference type="ARBA" id="ARBA00022982"/>
    </source>
</evidence>
<feature type="transmembrane region" description="Helical" evidence="17">
    <location>
        <begin position="272"/>
        <end position="298"/>
    </location>
</feature>
<dbReference type="PANTHER" id="PTHR46552:SF1">
    <property type="entry name" value="NADH-UBIQUINONE OXIDOREDUCTASE CHAIN 2"/>
    <property type="match status" value="1"/>
</dbReference>
<feature type="transmembrane region" description="Helical" evidence="17">
    <location>
        <begin position="28"/>
        <end position="47"/>
    </location>
</feature>
<feature type="transmembrane region" description="Helical" evidence="17">
    <location>
        <begin position="83"/>
        <end position="106"/>
    </location>
</feature>
<comment type="subcellular location">
    <subcellularLocation>
        <location evidence="1 17">Mitochondrion inner membrane</location>
        <topology evidence="1 17">Multi-pass membrane protein</topology>
    </subcellularLocation>
</comment>
<protein>
    <recommendedName>
        <fullName evidence="4 17">NADH-ubiquinone oxidoreductase chain 2</fullName>
        <ecNumber evidence="3 17">7.1.1.2</ecNumber>
    </recommendedName>
</protein>
<dbReference type="CTD" id="4536"/>
<evidence type="ECO:0000256" key="1">
    <source>
        <dbReference type="ARBA" id="ARBA00004448"/>
    </source>
</evidence>
<feature type="transmembrane region" description="Helical" evidence="17">
    <location>
        <begin position="141"/>
        <end position="166"/>
    </location>
</feature>
<keyword evidence="6 17" id="KW-0679">Respiratory chain</keyword>
<feature type="transmembrane region" description="Helical" evidence="17">
    <location>
        <begin position="178"/>
        <end position="197"/>
    </location>
</feature>
<comment type="catalytic activity">
    <reaction evidence="16 17">
        <text>a ubiquinone + NADH + 5 H(+)(in) = a ubiquinol + NAD(+) + 4 H(+)(out)</text>
        <dbReference type="Rhea" id="RHEA:29091"/>
        <dbReference type="Rhea" id="RHEA-COMP:9565"/>
        <dbReference type="Rhea" id="RHEA-COMP:9566"/>
        <dbReference type="ChEBI" id="CHEBI:15378"/>
        <dbReference type="ChEBI" id="CHEBI:16389"/>
        <dbReference type="ChEBI" id="CHEBI:17976"/>
        <dbReference type="ChEBI" id="CHEBI:57540"/>
        <dbReference type="ChEBI" id="CHEBI:57945"/>
        <dbReference type="EC" id="7.1.1.2"/>
    </reaction>
</comment>
<accession>C6GCT5</accession>
<evidence type="ECO:0000256" key="6">
    <source>
        <dbReference type="ARBA" id="ARBA00022660"/>
    </source>
</evidence>
<feature type="transmembrane region" description="Helical" evidence="17">
    <location>
        <begin position="203"/>
        <end position="221"/>
    </location>
</feature>
<feature type="transmembrane region" description="Helical" evidence="17">
    <location>
        <begin position="233"/>
        <end position="252"/>
    </location>
</feature>
<comment type="function">
    <text evidence="17">Core subunit of the mitochondrial membrane respiratory chain NADH dehydrogenase (Complex I) which catalyzes electron transfer from NADH through the respiratory chain, using ubiquinone as an electron acceptor. Essential for the catalytic activity and assembly of complex I.</text>
</comment>